<name>A0ABP6ZC05_9ACTN</name>
<reference evidence="2" key="1">
    <citation type="journal article" date="2019" name="Int. J. Syst. Evol. Microbiol.">
        <title>The Global Catalogue of Microorganisms (GCM) 10K type strain sequencing project: providing services to taxonomists for standard genome sequencing and annotation.</title>
        <authorList>
            <consortium name="The Broad Institute Genomics Platform"/>
            <consortium name="The Broad Institute Genome Sequencing Center for Infectious Disease"/>
            <person name="Wu L."/>
            <person name="Ma J."/>
        </authorList>
    </citation>
    <scope>NUCLEOTIDE SEQUENCE [LARGE SCALE GENOMIC DNA]</scope>
    <source>
        <strain evidence="2">JCM 16929</strain>
    </source>
</reference>
<evidence type="ECO:0008006" key="3">
    <source>
        <dbReference type="Google" id="ProtNLM"/>
    </source>
</evidence>
<gene>
    <name evidence="1" type="ORF">GCM10022236_02140</name>
</gene>
<organism evidence="1 2">
    <name type="scientific">Microlunatus ginsengisoli</name>
    <dbReference type="NCBI Taxonomy" id="363863"/>
    <lineage>
        <taxon>Bacteria</taxon>
        <taxon>Bacillati</taxon>
        <taxon>Actinomycetota</taxon>
        <taxon>Actinomycetes</taxon>
        <taxon>Propionibacteriales</taxon>
        <taxon>Propionibacteriaceae</taxon>
        <taxon>Microlunatus</taxon>
    </lineage>
</organism>
<sequence length="369" mass="40304">MRQRAADARDVIIRSGFAAPCDRPRQLVFTDSSGRVKVVDLAGDMAPLQARSAGTVIDLLEAQLPVPGRPDLTRPLPVLFADDATVRQVIAGFRRAADRSEAERRRYVSAANRLTLVASMRFSVLRPVLTSTLAHRFWLAERHSPRRWQDWATAWSGTARVARTAGQAELLTALVGLAFDHGGDRALPDELRTTLAVKEAMAWARAASSHATHTHSAYRAVTAFEAAWAEATMADPCLAERNTLSGDIAVGRVDQIATKVRLVLDNTPRFNESALWAVIDGTRHKVNRDAMLAGDDNTLSILLQVPPRAAGAFREARQNRSTVALYPQRFAMPAATPAADNTWLNEPRAEWTRRDVPADVLLAGTPIGG</sequence>
<keyword evidence="2" id="KW-1185">Reference proteome</keyword>
<evidence type="ECO:0000313" key="1">
    <source>
        <dbReference type="EMBL" id="GAA3603984.1"/>
    </source>
</evidence>
<protein>
    <recommendedName>
        <fullName evidence="3">DUF222 domain-containing protein</fullName>
    </recommendedName>
</protein>
<dbReference type="Proteomes" id="UP001501490">
    <property type="component" value="Unassembled WGS sequence"/>
</dbReference>
<evidence type="ECO:0000313" key="2">
    <source>
        <dbReference type="Proteomes" id="UP001501490"/>
    </source>
</evidence>
<accession>A0ABP6ZC05</accession>
<comment type="caution">
    <text evidence="1">The sequence shown here is derived from an EMBL/GenBank/DDBJ whole genome shotgun (WGS) entry which is preliminary data.</text>
</comment>
<dbReference type="EMBL" id="BAABAB010000002">
    <property type="protein sequence ID" value="GAA3603984.1"/>
    <property type="molecule type" value="Genomic_DNA"/>
</dbReference>
<proteinExistence type="predicted"/>